<reference evidence="2" key="1">
    <citation type="submission" date="2020-12" db="EMBL/GenBank/DDBJ databases">
        <title>WGS assembly of Carya illinoinensis cv. Pawnee.</title>
        <authorList>
            <person name="Platts A."/>
            <person name="Shu S."/>
            <person name="Wright S."/>
            <person name="Barry K."/>
            <person name="Edger P."/>
            <person name="Pires J.C."/>
            <person name="Schmutz J."/>
        </authorList>
    </citation>
    <scope>NUCLEOTIDE SEQUENCE</scope>
    <source>
        <tissue evidence="2">Leaf</tissue>
    </source>
</reference>
<dbReference type="Proteomes" id="UP000811609">
    <property type="component" value="Chromosome 1"/>
</dbReference>
<accession>A0A8T1RMK6</accession>
<name>A0A8T1RMK6_CARIL</name>
<organism evidence="2 3">
    <name type="scientific">Carya illinoinensis</name>
    <name type="common">Pecan</name>
    <dbReference type="NCBI Taxonomy" id="32201"/>
    <lineage>
        <taxon>Eukaryota</taxon>
        <taxon>Viridiplantae</taxon>
        <taxon>Streptophyta</taxon>
        <taxon>Embryophyta</taxon>
        <taxon>Tracheophyta</taxon>
        <taxon>Spermatophyta</taxon>
        <taxon>Magnoliopsida</taxon>
        <taxon>eudicotyledons</taxon>
        <taxon>Gunneridae</taxon>
        <taxon>Pentapetalae</taxon>
        <taxon>rosids</taxon>
        <taxon>fabids</taxon>
        <taxon>Fagales</taxon>
        <taxon>Juglandaceae</taxon>
        <taxon>Carya</taxon>
    </lineage>
</organism>
<protein>
    <submittedName>
        <fullName evidence="2">Uncharacterized protein</fullName>
    </submittedName>
</protein>
<evidence type="ECO:0000313" key="2">
    <source>
        <dbReference type="EMBL" id="KAG6668024.1"/>
    </source>
</evidence>
<dbReference type="EMBL" id="CM031809">
    <property type="protein sequence ID" value="KAG6668024.1"/>
    <property type="molecule type" value="Genomic_DNA"/>
</dbReference>
<dbReference type="AlphaFoldDB" id="A0A8T1RMK6"/>
<evidence type="ECO:0000313" key="3">
    <source>
        <dbReference type="Proteomes" id="UP000811609"/>
    </source>
</evidence>
<keyword evidence="3" id="KW-1185">Reference proteome</keyword>
<feature type="region of interest" description="Disordered" evidence="1">
    <location>
        <begin position="1"/>
        <end position="39"/>
    </location>
</feature>
<sequence length="84" mass="8771">MASEKANANGSDLDARTSSNQATTIDKKPDTKGTANSNLGKALAQRALYGSHNRRVGGRKVTNSGARLLPSRLSKVSLGEDSAE</sequence>
<feature type="compositionally biased region" description="Polar residues" evidence="1">
    <location>
        <begin position="1"/>
        <end position="24"/>
    </location>
</feature>
<comment type="caution">
    <text evidence="2">The sequence shown here is derived from an EMBL/GenBank/DDBJ whole genome shotgun (WGS) entry which is preliminary data.</text>
</comment>
<proteinExistence type="predicted"/>
<gene>
    <name evidence="2" type="ORF">CIPAW_01G142300</name>
</gene>
<evidence type="ECO:0000256" key="1">
    <source>
        <dbReference type="SAM" id="MobiDB-lite"/>
    </source>
</evidence>